<dbReference type="Pfam" id="PF10344">
    <property type="entry name" value="Hobbit"/>
    <property type="match status" value="1"/>
</dbReference>
<dbReference type="AlphaFoldDB" id="A0A482WUZ5"/>
<proteinExistence type="predicted"/>
<name>A0A482WUZ5_LAOST</name>
<dbReference type="InterPro" id="IPR045167">
    <property type="entry name" value="Hobbit"/>
</dbReference>
<gene>
    <name evidence="1" type="ORF">LSTR_LSTR016200</name>
</gene>
<accession>A0A482WUZ5</accession>
<evidence type="ECO:0000313" key="2">
    <source>
        <dbReference type="Proteomes" id="UP000291343"/>
    </source>
</evidence>
<organism evidence="1 2">
    <name type="scientific">Laodelphax striatellus</name>
    <name type="common">Small brown planthopper</name>
    <name type="synonym">Delphax striatella</name>
    <dbReference type="NCBI Taxonomy" id="195883"/>
    <lineage>
        <taxon>Eukaryota</taxon>
        <taxon>Metazoa</taxon>
        <taxon>Ecdysozoa</taxon>
        <taxon>Arthropoda</taxon>
        <taxon>Hexapoda</taxon>
        <taxon>Insecta</taxon>
        <taxon>Pterygota</taxon>
        <taxon>Neoptera</taxon>
        <taxon>Paraneoptera</taxon>
        <taxon>Hemiptera</taxon>
        <taxon>Auchenorrhyncha</taxon>
        <taxon>Fulgoroidea</taxon>
        <taxon>Delphacidae</taxon>
        <taxon>Criomorphinae</taxon>
        <taxon>Laodelphax</taxon>
    </lineage>
</organism>
<protein>
    <submittedName>
        <fullName evidence="1">Uncharacterized protein</fullName>
    </submittedName>
</protein>
<dbReference type="OrthoDB" id="1562405at2759"/>
<dbReference type="EMBL" id="QKKF02025298">
    <property type="protein sequence ID" value="RZF37092.1"/>
    <property type="molecule type" value="Genomic_DNA"/>
</dbReference>
<dbReference type="InParanoid" id="A0A482WUZ5"/>
<reference evidence="1 2" key="1">
    <citation type="journal article" date="2017" name="Gigascience">
        <title>Genome sequence of the small brown planthopper, Laodelphax striatellus.</title>
        <authorList>
            <person name="Zhu J."/>
            <person name="Jiang F."/>
            <person name="Wang X."/>
            <person name="Yang P."/>
            <person name="Bao Y."/>
            <person name="Zhao W."/>
            <person name="Wang W."/>
            <person name="Lu H."/>
            <person name="Wang Q."/>
            <person name="Cui N."/>
            <person name="Li J."/>
            <person name="Chen X."/>
            <person name="Luo L."/>
            <person name="Yu J."/>
            <person name="Kang L."/>
            <person name="Cui F."/>
        </authorList>
    </citation>
    <scope>NUCLEOTIDE SEQUENCE [LARGE SCALE GENOMIC DNA]</scope>
    <source>
        <strain evidence="1">Lst14</strain>
    </source>
</reference>
<dbReference type="STRING" id="195883.A0A482WUZ5"/>
<comment type="caution">
    <text evidence="1">The sequence shown here is derived from an EMBL/GenBank/DDBJ whole genome shotgun (WGS) entry which is preliminary data.</text>
</comment>
<evidence type="ECO:0000313" key="1">
    <source>
        <dbReference type="EMBL" id="RZF37092.1"/>
    </source>
</evidence>
<feature type="non-terminal residue" evidence="1">
    <location>
        <position position="1"/>
    </location>
</feature>
<sequence>VEEMCKARLLLPAGKVEELYNNLKSMNGKIYIQRSKKMVQSGTRTRLFAWIMSDLELIALADPSIHGAQNVVNVMTEIDTDS</sequence>
<keyword evidence="2" id="KW-1185">Reference proteome</keyword>
<dbReference type="Proteomes" id="UP000291343">
    <property type="component" value="Unassembled WGS sequence"/>
</dbReference>